<evidence type="ECO:0000313" key="4">
    <source>
        <dbReference type="EMBL" id="MER6268141.1"/>
    </source>
</evidence>
<feature type="domain" description="Thioesterase TesA-like" evidence="3">
    <location>
        <begin position="25"/>
        <end position="245"/>
    </location>
</feature>
<dbReference type="Proteomes" id="UP001490365">
    <property type="component" value="Unassembled WGS sequence"/>
</dbReference>
<dbReference type="InterPro" id="IPR020802">
    <property type="entry name" value="TesA-like"/>
</dbReference>
<dbReference type="InterPro" id="IPR001031">
    <property type="entry name" value="Thioesterase"/>
</dbReference>
<keyword evidence="2 4" id="KW-0378">Hydrolase</keyword>
<evidence type="ECO:0000259" key="3">
    <source>
        <dbReference type="SMART" id="SM00824"/>
    </source>
</evidence>
<dbReference type="SUPFAM" id="SSF53474">
    <property type="entry name" value="alpha/beta-Hydrolases"/>
    <property type="match status" value="1"/>
</dbReference>
<reference evidence="4 5" key="1">
    <citation type="submission" date="2024-06" db="EMBL/GenBank/DDBJ databases">
        <title>The Natural Products Discovery Center: Release of the First 8490 Sequenced Strains for Exploring Actinobacteria Biosynthetic Diversity.</title>
        <authorList>
            <person name="Kalkreuter E."/>
            <person name="Kautsar S.A."/>
            <person name="Yang D."/>
            <person name="Bader C.D."/>
            <person name="Teijaro C.N."/>
            <person name="Fluegel L."/>
            <person name="Davis C.M."/>
            <person name="Simpson J.R."/>
            <person name="Lauterbach L."/>
            <person name="Steele A.D."/>
            <person name="Gui C."/>
            <person name="Meng S."/>
            <person name="Li G."/>
            <person name="Viehrig K."/>
            <person name="Ye F."/>
            <person name="Su P."/>
            <person name="Kiefer A.F."/>
            <person name="Nichols A."/>
            <person name="Cepeda A.J."/>
            <person name="Yan W."/>
            <person name="Fan B."/>
            <person name="Jiang Y."/>
            <person name="Adhikari A."/>
            <person name="Zheng C.-J."/>
            <person name="Schuster L."/>
            <person name="Cowan T.M."/>
            <person name="Smanski M.J."/>
            <person name="Chevrette M.G."/>
            <person name="De Carvalho L.P.S."/>
            <person name="Shen B."/>
        </authorList>
    </citation>
    <scope>NUCLEOTIDE SEQUENCE [LARGE SCALE GENOMIC DNA]</scope>
    <source>
        <strain evidence="4 5">NPDC001694</strain>
    </source>
</reference>
<comment type="similarity">
    <text evidence="1">Belongs to the thioesterase family.</text>
</comment>
<sequence>MTQTALWIRRLGASAGTAVPDLQLVCFPHAGGSAGFYRPLAAELAGHAEVLGVQYPGRQDRYSEPVVTDVHQLADQVAEVLGQGEGGRPRALLGHSLGAVVAYEVAARLGGTAPVALIVSGRPAPSRIRRTTAYLLAEDALAEQVMSLGGTESELLEHPELRSLLLPLIRGDYQASETYRFRGGPPLHCPVVAVTGDDDPLTPVADALVWAEHTTGPFQLHVLSGGHFFLNEHWAAVARTVRSSTGAVLA</sequence>
<protein>
    <submittedName>
        <fullName evidence="4">Alpha/beta fold hydrolase</fullName>
    </submittedName>
</protein>
<dbReference type="InterPro" id="IPR012223">
    <property type="entry name" value="TEII"/>
</dbReference>
<evidence type="ECO:0000256" key="1">
    <source>
        <dbReference type="ARBA" id="ARBA00007169"/>
    </source>
</evidence>
<dbReference type="RefSeq" id="WP_351956769.1">
    <property type="nucleotide sequence ID" value="NZ_JBEOZM010000004.1"/>
</dbReference>
<dbReference type="PANTHER" id="PTHR11487">
    <property type="entry name" value="THIOESTERASE"/>
    <property type="match status" value="1"/>
</dbReference>
<gene>
    <name evidence="4" type="ORF">ABT211_12675</name>
</gene>
<dbReference type="InterPro" id="IPR029058">
    <property type="entry name" value="AB_hydrolase_fold"/>
</dbReference>
<name>A0ABV1TDM9_9ACTN</name>
<keyword evidence="5" id="KW-1185">Reference proteome</keyword>
<proteinExistence type="inferred from homology"/>
<comment type="caution">
    <text evidence="4">The sequence shown here is derived from an EMBL/GenBank/DDBJ whole genome shotgun (WGS) entry which is preliminary data.</text>
</comment>
<dbReference type="GO" id="GO:0016787">
    <property type="term" value="F:hydrolase activity"/>
    <property type="evidence" value="ECO:0007669"/>
    <property type="project" value="UniProtKB-KW"/>
</dbReference>
<dbReference type="SMART" id="SM00824">
    <property type="entry name" value="PKS_TE"/>
    <property type="match status" value="1"/>
</dbReference>
<dbReference type="EMBL" id="JBEOZM010000004">
    <property type="protein sequence ID" value="MER6268141.1"/>
    <property type="molecule type" value="Genomic_DNA"/>
</dbReference>
<dbReference type="Gene3D" id="3.40.50.1820">
    <property type="entry name" value="alpha/beta hydrolase"/>
    <property type="match status" value="1"/>
</dbReference>
<dbReference type="PANTHER" id="PTHR11487:SF0">
    <property type="entry name" value="S-ACYL FATTY ACID SYNTHASE THIOESTERASE, MEDIUM CHAIN"/>
    <property type="match status" value="1"/>
</dbReference>
<dbReference type="Pfam" id="PF00975">
    <property type="entry name" value="Thioesterase"/>
    <property type="match status" value="1"/>
</dbReference>
<organism evidence="4 5">
    <name type="scientific">Streptomyces sp. 900105755</name>
    <dbReference type="NCBI Taxonomy" id="3154389"/>
    <lineage>
        <taxon>Bacteria</taxon>
        <taxon>Bacillati</taxon>
        <taxon>Actinomycetota</taxon>
        <taxon>Actinomycetes</taxon>
        <taxon>Kitasatosporales</taxon>
        <taxon>Streptomycetaceae</taxon>
        <taxon>Streptomyces</taxon>
    </lineage>
</organism>
<evidence type="ECO:0000256" key="2">
    <source>
        <dbReference type="ARBA" id="ARBA00022801"/>
    </source>
</evidence>
<evidence type="ECO:0000313" key="5">
    <source>
        <dbReference type="Proteomes" id="UP001490365"/>
    </source>
</evidence>
<accession>A0ABV1TDM9</accession>